<protein>
    <submittedName>
        <fullName evidence="3">Uncharacterized protein</fullName>
    </submittedName>
</protein>
<dbReference type="AlphaFoldDB" id="A0AAN9LS76"/>
<name>A0AAN9LS76_CANGL</name>
<gene>
    <name evidence="3" type="ORF">VNO77_19238</name>
</gene>
<feature type="transmembrane region" description="Helical" evidence="2">
    <location>
        <begin position="32"/>
        <end position="53"/>
    </location>
</feature>
<evidence type="ECO:0000313" key="3">
    <source>
        <dbReference type="EMBL" id="KAK7338618.1"/>
    </source>
</evidence>
<accession>A0AAN9LS76</accession>
<proteinExistence type="predicted"/>
<sequence>MKWGLLYPKSRIVLRWVTYFDMDSYEKTCLRYAYFACGIVTIYTPGPWVQLLLPSSFRLKFQKSEEFSFLFGSIWHAFVTNSECLEQRHEIPGRSNGTGFPWNQRRPLGHRRSRLI</sequence>
<keyword evidence="2" id="KW-1133">Transmembrane helix</keyword>
<keyword evidence="2" id="KW-0472">Membrane</keyword>
<keyword evidence="4" id="KW-1185">Reference proteome</keyword>
<feature type="compositionally biased region" description="Basic residues" evidence="1">
    <location>
        <begin position="107"/>
        <end position="116"/>
    </location>
</feature>
<evidence type="ECO:0000256" key="2">
    <source>
        <dbReference type="SAM" id="Phobius"/>
    </source>
</evidence>
<dbReference type="EMBL" id="JAYMYQ010000004">
    <property type="protein sequence ID" value="KAK7338618.1"/>
    <property type="molecule type" value="Genomic_DNA"/>
</dbReference>
<evidence type="ECO:0000256" key="1">
    <source>
        <dbReference type="SAM" id="MobiDB-lite"/>
    </source>
</evidence>
<reference evidence="3 4" key="1">
    <citation type="submission" date="2024-01" db="EMBL/GenBank/DDBJ databases">
        <title>The genomes of 5 underutilized Papilionoideae crops provide insights into root nodulation and disease resistanc.</title>
        <authorList>
            <person name="Jiang F."/>
        </authorList>
    </citation>
    <scope>NUCLEOTIDE SEQUENCE [LARGE SCALE GENOMIC DNA]</scope>
    <source>
        <strain evidence="3">LVBAO_FW01</strain>
        <tissue evidence="3">Leaves</tissue>
    </source>
</reference>
<comment type="caution">
    <text evidence="3">The sequence shown here is derived from an EMBL/GenBank/DDBJ whole genome shotgun (WGS) entry which is preliminary data.</text>
</comment>
<dbReference type="Proteomes" id="UP001367508">
    <property type="component" value="Unassembled WGS sequence"/>
</dbReference>
<keyword evidence="2" id="KW-0812">Transmembrane</keyword>
<feature type="region of interest" description="Disordered" evidence="1">
    <location>
        <begin position="96"/>
        <end position="116"/>
    </location>
</feature>
<evidence type="ECO:0000313" key="4">
    <source>
        <dbReference type="Proteomes" id="UP001367508"/>
    </source>
</evidence>
<organism evidence="3 4">
    <name type="scientific">Canavalia gladiata</name>
    <name type="common">Sword bean</name>
    <name type="synonym">Dolichos gladiatus</name>
    <dbReference type="NCBI Taxonomy" id="3824"/>
    <lineage>
        <taxon>Eukaryota</taxon>
        <taxon>Viridiplantae</taxon>
        <taxon>Streptophyta</taxon>
        <taxon>Embryophyta</taxon>
        <taxon>Tracheophyta</taxon>
        <taxon>Spermatophyta</taxon>
        <taxon>Magnoliopsida</taxon>
        <taxon>eudicotyledons</taxon>
        <taxon>Gunneridae</taxon>
        <taxon>Pentapetalae</taxon>
        <taxon>rosids</taxon>
        <taxon>fabids</taxon>
        <taxon>Fabales</taxon>
        <taxon>Fabaceae</taxon>
        <taxon>Papilionoideae</taxon>
        <taxon>50 kb inversion clade</taxon>
        <taxon>NPAAA clade</taxon>
        <taxon>indigoferoid/millettioid clade</taxon>
        <taxon>Phaseoleae</taxon>
        <taxon>Canavalia</taxon>
    </lineage>
</organism>